<dbReference type="InterPro" id="IPR036291">
    <property type="entry name" value="NAD(P)-bd_dom_sf"/>
</dbReference>
<dbReference type="AlphaFoldDB" id="A0A9W9XFV9"/>
<evidence type="ECO:0000313" key="6">
    <source>
        <dbReference type="Proteomes" id="UP001148312"/>
    </source>
</evidence>
<dbReference type="InterPro" id="IPR020904">
    <property type="entry name" value="Sc_DH/Rdtase_CS"/>
</dbReference>
<dbReference type="PANTHER" id="PTHR48107">
    <property type="entry name" value="NADPH-DEPENDENT ALDEHYDE REDUCTASE-LIKE PROTEIN, CHLOROPLASTIC-RELATED"/>
    <property type="match status" value="1"/>
</dbReference>
<dbReference type="RefSeq" id="XP_056791966.1">
    <property type="nucleotide sequence ID" value="XM_056932007.1"/>
</dbReference>
<dbReference type="Proteomes" id="UP001148312">
    <property type="component" value="Unassembled WGS sequence"/>
</dbReference>
<keyword evidence="6" id="KW-1185">Reference proteome</keyword>
<dbReference type="Pfam" id="PF13561">
    <property type="entry name" value="adh_short_C2"/>
    <property type="match status" value="1"/>
</dbReference>
<dbReference type="Gene3D" id="3.40.50.720">
    <property type="entry name" value="NAD(P)-binding Rossmann-like Domain"/>
    <property type="match status" value="1"/>
</dbReference>
<dbReference type="SUPFAM" id="SSF51735">
    <property type="entry name" value="NAD(P)-binding Rossmann-fold domains"/>
    <property type="match status" value="1"/>
</dbReference>
<dbReference type="EMBL" id="JAPWDQ010000003">
    <property type="protein sequence ID" value="KAJ5490837.1"/>
    <property type="molecule type" value="Genomic_DNA"/>
</dbReference>
<organism evidence="5 6">
    <name type="scientific">Penicillium diatomitis</name>
    <dbReference type="NCBI Taxonomy" id="2819901"/>
    <lineage>
        <taxon>Eukaryota</taxon>
        <taxon>Fungi</taxon>
        <taxon>Dikarya</taxon>
        <taxon>Ascomycota</taxon>
        <taxon>Pezizomycotina</taxon>
        <taxon>Eurotiomycetes</taxon>
        <taxon>Eurotiomycetidae</taxon>
        <taxon>Eurotiales</taxon>
        <taxon>Aspergillaceae</taxon>
        <taxon>Penicillium</taxon>
    </lineage>
</organism>
<dbReference type="PANTHER" id="PTHR48107:SF26">
    <property type="entry name" value="OXIDOREDUCTASE, SHORT-CHAIN DEHYDROGENASE_REDUCTASE FAMILY (AFU_ORTHOLOGUE AFUA_4G05870)"/>
    <property type="match status" value="1"/>
</dbReference>
<name>A0A9W9XFV9_9EURO</name>
<comment type="similarity">
    <text evidence="1">Belongs to the short-chain dehydrogenases/reductases (SDR) family.</text>
</comment>
<evidence type="ECO:0000256" key="1">
    <source>
        <dbReference type="ARBA" id="ARBA00006484"/>
    </source>
</evidence>
<reference evidence="5" key="2">
    <citation type="journal article" date="2023" name="IMA Fungus">
        <title>Comparative genomic study of the Penicillium genus elucidates a diverse pangenome and 15 lateral gene transfer events.</title>
        <authorList>
            <person name="Petersen C."/>
            <person name="Sorensen T."/>
            <person name="Nielsen M.R."/>
            <person name="Sondergaard T.E."/>
            <person name="Sorensen J.L."/>
            <person name="Fitzpatrick D.A."/>
            <person name="Frisvad J.C."/>
            <person name="Nielsen K.L."/>
        </authorList>
    </citation>
    <scope>NUCLEOTIDE SEQUENCE</scope>
    <source>
        <strain evidence="5">IBT 30728</strain>
    </source>
</reference>
<protein>
    <submittedName>
        <fullName evidence="5">Oxidoreductase</fullName>
    </submittedName>
</protein>
<reference evidence="5" key="1">
    <citation type="submission" date="2022-12" db="EMBL/GenBank/DDBJ databases">
        <authorList>
            <person name="Petersen C."/>
        </authorList>
    </citation>
    <scope>NUCLEOTIDE SEQUENCE</scope>
    <source>
        <strain evidence="5">IBT 30728</strain>
    </source>
</reference>
<evidence type="ECO:0000256" key="3">
    <source>
        <dbReference type="ARBA" id="ARBA00023002"/>
    </source>
</evidence>
<evidence type="ECO:0000256" key="2">
    <source>
        <dbReference type="ARBA" id="ARBA00022857"/>
    </source>
</evidence>
<comment type="caution">
    <text evidence="5">The sequence shown here is derived from an EMBL/GenBank/DDBJ whole genome shotgun (WGS) entry which is preliminary data.</text>
</comment>
<keyword evidence="2" id="KW-0521">NADP</keyword>
<accession>A0A9W9XFV9</accession>
<feature type="region of interest" description="Disordered" evidence="4">
    <location>
        <begin position="1"/>
        <end position="52"/>
    </location>
</feature>
<proteinExistence type="inferred from homology"/>
<dbReference type="PROSITE" id="PS00061">
    <property type="entry name" value="ADH_SHORT"/>
    <property type="match status" value="1"/>
</dbReference>
<dbReference type="PRINTS" id="PR00080">
    <property type="entry name" value="SDRFAMILY"/>
</dbReference>
<feature type="compositionally biased region" description="Polar residues" evidence="4">
    <location>
        <begin position="41"/>
        <end position="52"/>
    </location>
</feature>
<dbReference type="FunFam" id="3.40.50.720:FF:000084">
    <property type="entry name" value="Short-chain dehydrogenase reductase"/>
    <property type="match status" value="1"/>
</dbReference>
<dbReference type="PRINTS" id="PR00081">
    <property type="entry name" value="GDHRDH"/>
</dbReference>
<dbReference type="GO" id="GO:0016614">
    <property type="term" value="F:oxidoreductase activity, acting on CH-OH group of donors"/>
    <property type="evidence" value="ECO:0007669"/>
    <property type="project" value="UniProtKB-ARBA"/>
</dbReference>
<dbReference type="InterPro" id="IPR002347">
    <property type="entry name" value="SDR_fam"/>
</dbReference>
<evidence type="ECO:0000256" key="4">
    <source>
        <dbReference type="SAM" id="MobiDB-lite"/>
    </source>
</evidence>
<evidence type="ECO:0000313" key="5">
    <source>
        <dbReference type="EMBL" id="KAJ5490837.1"/>
    </source>
</evidence>
<sequence>MHKSTERGAEGPQDQFKSGHKVPIQHHEKPGLQSELGDPKPTSTKLPTEDNGYQTYRAAGKLEGKRAVITGGDSGIGRAIAILFAMEGADVLITYLPQEESDAQDTKRRVEETGRKAHLLAVDLRDKKNCQKVVDTALETMGGIDTLVNNHGYQNMVEDIKDLDEDQWERTFDTNIHPFYYLSKYALPHMKQGSTIINCASINAYIGRPDLLDYTSTKGAIVAFTRGLSNQQIKNGIRVNCVCPGPTKRNAVTILNRLPRFSLPVWTPLIPATMNSSAQDQFTSPMGRPGQPSEVATCFVFLASPDSSFISGQSLHPNGGVVVNG</sequence>
<keyword evidence="3" id="KW-0560">Oxidoreductase</keyword>
<gene>
    <name evidence="5" type="ORF">N7539_002404</name>
</gene>
<dbReference type="GeneID" id="81622256"/>